<accession>A0A0L0FZH7</accession>
<dbReference type="EMBL" id="KQ241975">
    <property type="protein sequence ID" value="KNC81966.1"/>
    <property type="molecule type" value="Genomic_DNA"/>
</dbReference>
<dbReference type="Proteomes" id="UP000054560">
    <property type="component" value="Unassembled WGS sequence"/>
</dbReference>
<keyword evidence="2" id="KW-1185">Reference proteome</keyword>
<sequence length="60" mass="6898">MWECPHVLVFLDAHVLEDFRELFASVRFRHMSLSHQTGNLVGCSEDKFGNVKSSKETMLS</sequence>
<proteinExistence type="predicted"/>
<protein>
    <submittedName>
        <fullName evidence="1">Uncharacterized protein</fullName>
    </submittedName>
</protein>
<organism evidence="1 2">
    <name type="scientific">Sphaeroforma arctica JP610</name>
    <dbReference type="NCBI Taxonomy" id="667725"/>
    <lineage>
        <taxon>Eukaryota</taxon>
        <taxon>Ichthyosporea</taxon>
        <taxon>Ichthyophonida</taxon>
        <taxon>Sphaeroforma</taxon>
    </lineage>
</organism>
<name>A0A0L0FZH7_9EUKA</name>
<evidence type="ECO:0000313" key="2">
    <source>
        <dbReference type="Proteomes" id="UP000054560"/>
    </source>
</evidence>
<dbReference type="GeneID" id="25906246"/>
<dbReference type="RefSeq" id="XP_014155868.1">
    <property type="nucleotide sequence ID" value="XM_014300393.1"/>
</dbReference>
<gene>
    <name evidence="1" type="ORF">SARC_05742</name>
</gene>
<dbReference type="AlphaFoldDB" id="A0A0L0FZH7"/>
<reference evidence="1 2" key="1">
    <citation type="submission" date="2011-02" db="EMBL/GenBank/DDBJ databases">
        <title>The Genome Sequence of Sphaeroforma arctica JP610.</title>
        <authorList>
            <consortium name="The Broad Institute Genome Sequencing Platform"/>
            <person name="Russ C."/>
            <person name="Cuomo C."/>
            <person name="Young S.K."/>
            <person name="Zeng Q."/>
            <person name="Gargeya S."/>
            <person name="Alvarado L."/>
            <person name="Berlin A."/>
            <person name="Chapman S.B."/>
            <person name="Chen Z."/>
            <person name="Freedman E."/>
            <person name="Gellesch M."/>
            <person name="Goldberg J."/>
            <person name="Griggs A."/>
            <person name="Gujja S."/>
            <person name="Heilman E."/>
            <person name="Heiman D."/>
            <person name="Howarth C."/>
            <person name="Mehta T."/>
            <person name="Neiman D."/>
            <person name="Pearson M."/>
            <person name="Roberts A."/>
            <person name="Saif S."/>
            <person name="Shea T."/>
            <person name="Shenoy N."/>
            <person name="Sisk P."/>
            <person name="Stolte C."/>
            <person name="Sykes S."/>
            <person name="White J."/>
            <person name="Yandava C."/>
            <person name="Burger G."/>
            <person name="Gray M.W."/>
            <person name="Holland P.W.H."/>
            <person name="King N."/>
            <person name="Lang F.B.F."/>
            <person name="Roger A.J."/>
            <person name="Ruiz-Trillo I."/>
            <person name="Haas B."/>
            <person name="Nusbaum C."/>
            <person name="Birren B."/>
        </authorList>
    </citation>
    <scope>NUCLEOTIDE SEQUENCE [LARGE SCALE GENOMIC DNA]</scope>
    <source>
        <strain evidence="1 2">JP610</strain>
    </source>
</reference>
<evidence type="ECO:0000313" key="1">
    <source>
        <dbReference type="EMBL" id="KNC81966.1"/>
    </source>
</evidence>